<protein>
    <submittedName>
        <fullName evidence="2">Excisionase family DNA binding protein</fullName>
    </submittedName>
</protein>
<dbReference type="NCBIfam" id="TIGR01764">
    <property type="entry name" value="excise"/>
    <property type="match status" value="1"/>
</dbReference>
<feature type="domain" description="Helix-turn-helix" evidence="1">
    <location>
        <begin position="19"/>
        <end position="67"/>
    </location>
</feature>
<comment type="caution">
    <text evidence="2">The sequence shown here is derived from an EMBL/GenBank/DDBJ whole genome shotgun (WGS) entry which is preliminary data.</text>
</comment>
<name>A0A923E0H9_9ACTO</name>
<gene>
    <name evidence="2" type="ORF">HD592_000219</name>
</gene>
<evidence type="ECO:0000259" key="1">
    <source>
        <dbReference type="Pfam" id="PF12728"/>
    </source>
</evidence>
<dbReference type="GO" id="GO:0003677">
    <property type="term" value="F:DNA binding"/>
    <property type="evidence" value="ECO:0007669"/>
    <property type="project" value="InterPro"/>
</dbReference>
<dbReference type="InterPro" id="IPR010093">
    <property type="entry name" value="SinI_DNA-bd"/>
</dbReference>
<evidence type="ECO:0000313" key="3">
    <source>
        <dbReference type="Proteomes" id="UP000617426"/>
    </source>
</evidence>
<organism evidence="2 3">
    <name type="scientific">Schaalia hyovaginalis</name>
    <dbReference type="NCBI Taxonomy" id="29316"/>
    <lineage>
        <taxon>Bacteria</taxon>
        <taxon>Bacillati</taxon>
        <taxon>Actinomycetota</taxon>
        <taxon>Actinomycetes</taxon>
        <taxon>Actinomycetales</taxon>
        <taxon>Actinomycetaceae</taxon>
        <taxon>Schaalia</taxon>
    </lineage>
</organism>
<reference evidence="2" key="1">
    <citation type="submission" date="2020-08" db="EMBL/GenBank/DDBJ databases">
        <title>Sequencing the genomes of 1000 actinobacteria strains.</title>
        <authorList>
            <person name="Klenk H.-P."/>
        </authorList>
    </citation>
    <scope>NUCLEOTIDE SEQUENCE</scope>
    <source>
        <strain evidence="2">DSM 10695</strain>
    </source>
</reference>
<dbReference type="EMBL" id="JACHMK010000001">
    <property type="protein sequence ID" value="MBB6333654.1"/>
    <property type="molecule type" value="Genomic_DNA"/>
</dbReference>
<dbReference type="RefSeq" id="WP_221437789.1">
    <property type="nucleotide sequence ID" value="NZ_JACHMK010000001.1"/>
</dbReference>
<dbReference type="Pfam" id="PF12728">
    <property type="entry name" value="HTH_17"/>
    <property type="match status" value="1"/>
</dbReference>
<dbReference type="SUPFAM" id="SSF46955">
    <property type="entry name" value="Putative DNA-binding domain"/>
    <property type="match status" value="1"/>
</dbReference>
<keyword evidence="3" id="KW-1185">Reference proteome</keyword>
<dbReference type="AlphaFoldDB" id="A0A923E0H9"/>
<accession>A0A923E0H9</accession>
<evidence type="ECO:0000313" key="2">
    <source>
        <dbReference type="EMBL" id="MBB6333654.1"/>
    </source>
</evidence>
<dbReference type="InterPro" id="IPR041657">
    <property type="entry name" value="HTH_17"/>
</dbReference>
<sequence length="75" mass="8427">MTEWNAEAIGVGIRDGRAWLTTEEAAEHLAVSKRTLARLRRSGDGPKFARRGQIIRYRAADLDEWMGTRDGNVAE</sequence>
<dbReference type="InterPro" id="IPR009061">
    <property type="entry name" value="DNA-bd_dom_put_sf"/>
</dbReference>
<proteinExistence type="predicted"/>
<dbReference type="Proteomes" id="UP000617426">
    <property type="component" value="Unassembled WGS sequence"/>
</dbReference>